<dbReference type="AlphaFoldDB" id="A0A1M7RWN2"/>
<sequence>MKIREKPKKKEINILVISYIVLVVVFLSYFMTSYLRYKALSKEYETLKNAYEQERRQYKELEKMIEKLQRIVENNMENERNENQNGNREENKEVTDTTDGTSTQGN</sequence>
<keyword evidence="2" id="KW-0812">Transmembrane</keyword>
<keyword evidence="2" id="KW-1133">Transmembrane helix</keyword>
<dbReference type="EMBL" id="FRDJ01000001">
    <property type="protein sequence ID" value="SHN50524.1"/>
    <property type="molecule type" value="Genomic_DNA"/>
</dbReference>
<feature type="transmembrane region" description="Helical" evidence="2">
    <location>
        <begin position="12"/>
        <end position="31"/>
    </location>
</feature>
<protein>
    <submittedName>
        <fullName evidence="3">Uncharacterized protein</fullName>
    </submittedName>
</protein>
<evidence type="ECO:0000256" key="1">
    <source>
        <dbReference type="SAM" id="MobiDB-lite"/>
    </source>
</evidence>
<proteinExistence type="predicted"/>
<gene>
    <name evidence="3" type="ORF">SAMN02745226_00254</name>
</gene>
<dbReference type="RefSeq" id="WP_072757472.1">
    <property type="nucleotide sequence ID" value="NZ_FRDJ01000001.1"/>
</dbReference>
<feature type="compositionally biased region" description="Polar residues" evidence="1">
    <location>
        <begin position="97"/>
        <end position="106"/>
    </location>
</feature>
<accession>A0A1M7RWN2</accession>
<keyword evidence="2" id="KW-0472">Membrane</keyword>
<evidence type="ECO:0000256" key="2">
    <source>
        <dbReference type="SAM" id="Phobius"/>
    </source>
</evidence>
<organism evidence="3 4">
    <name type="scientific">Fervidobacterium gondwanense DSM 13020</name>
    <dbReference type="NCBI Taxonomy" id="1121883"/>
    <lineage>
        <taxon>Bacteria</taxon>
        <taxon>Thermotogati</taxon>
        <taxon>Thermotogota</taxon>
        <taxon>Thermotogae</taxon>
        <taxon>Thermotogales</taxon>
        <taxon>Fervidobacteriaceae</taxon>
        <taxon>Fervidobacterium</taxon>
    </lineage>
</organism>
<feature type="compositionally biased region" description="Basic and acidic residues" evidence="1">
    <location>
        <begin position="77"/>
        <end position="95"/>
    </location>
</feature>
<evidence type="ECO:0000313" key="3">
    <source>
        <dbReference type="EMBL" id="SHN50524.1"/>
    </source>
</evidence>
<name>A0A1M7RWN2_FERGO</name>
<dbReference type="STRING" id="1121883.SAMN02745226_00254"/>
<feature type="region of interest" description="Disordered" evidence="1">
    <location>
        <begin position="73"/>
        <end position="106"/>
    </location>
</feature>
<dbReference type="Proteomes" id="UP000184207">
    <property type="component" value="Unassembled WGS sequence"/>
</dbReference>
<evidence type="ECO:0000313" key="4">
    <source>
        <dbReference type="Proteomes" id="UP000184207"/>
    </source>
</evidence>
<keyword evidence="4" id="KW-1185">Reference proteome</keyword>
<reference evidence="4" key="1">
    <citation type="submission" date="2016-12" db="EMBL/GenBank/DDBJ databases">
        <authorList>
            <person name="Varghese N."/>
            <person name="Submissions S."/>
        </authorList>
    </citation>
    <scope>NUCLEOTIDE SEQUENCE [LARGE SCALE GENOMIC DNA]</scope>
    <source>
        <strain evidence="4">DSM 13020</strain>
    </source>
</reference>